<protein>
    <submittedName>
        <fullName evidence="1">Uncharacterized protein</fullName>
    </submittedName>
</protein>
<dbReference type="RefSeq" id="WP_301589717.1">
    <property type="nucleotide sequence ID" value="NZ_JAPFQI010000005.1"/>
</dbReference>
<keyword evidence="2" id="KW-1185">Reference proteome</keyword>
<proteinExistence type="predicted"/>
<evidence type="ECO:0000313" key="2">
    <source>
        <dbReference type="Proteomes" id="UP001526430"/>
    </source>
</evidence>
<comment type="caution">
    <text evidence="1">The sequence shown here is derived from an EMBL/GenBank/DDBJ whole genome shotgun (WGS) entry which is preliminary data.</text>
</comment>
<dbReference type="EMBL" id="JAPFQI010000005">
    <property type="protein sequence ID" value="MCW8085768.1"/>
    <property type="molecule type" value="Genomic_DNA"/>
</dbReference>
<evidence type="ECO:0000313" key="1">
    <source>
        <dbReference type="EMBL" id="MCW8085768.1"/>
    </source>
</evidence>
<sequence length="75" mass="7431">MGGLFRAPKPLVIEAPPPLAAAAAPAPAPAPDMVAEDARQAARSRATGGMAGTVATSSRGVLLPLSVTRKSLLGE</sequence>
<organism evidence="1 2">
    <name type="scientific">Sabulicella glaciei</name>
    <dbReference type="NCBI Taxonomy" id="2984948"/>
    <lineage>
        <taxon>Bacteria</taxon>
        <taxon>Pseudomonadati</taxon>
        <taxon>Pseudomonadota</taxon>
        <taxon>Alphaproteobacteria</taxon>
        <taxon>Acetobacterales</taxon>
        <taxon>Acetobacteraceae</taxon>
        <taxon>Sabulicella</taxon>
    </lineage>
</organism>
<dbReference type="Proteomes" id="UP001526430">
    <property type="component" value="Unassembled WGS sequence"/>
</dbReference>
<reference evidence="1 2" key="1">
    <citation type="submission" date="2022-10" db="EMBL/GenBank/DDBJ databases">
        <title>Roseococcus glaciei nov., sp. nov., isolated from glacier.</title>
        <authorList>
            <person name="Liu Q."/>
            <person name="Xin Y.-H."/>
        </authorList>
    </citation>
    <scope>NUCLEOTIDE SEQUENCE [LARGE SCALE GENOMIC DNA]</scope>
    <source>
        <strain evidence="1 2">MDT2-1-1</strain>
    </source>
</reference>
<gene>
    <name evidence="1" type="ORF">OF850_09040</name>
</gene>
<name>A0ABT3NUC7_9PROT</name>
<accession>A0ABT3NUC7</accession>